<feature type="domain" description="Transposase IS200-like" evidence="1">
    <location>
        <begin position="15"/>
        <end position="69"/>
    </location>
</feature>
<dbReference type="SUPFAM" id="SSF143422">
    <property type="entry name" value="Transposase IS200-like"/>
    <property type="match status" value="1"/>
</dbReference>
<keyword evidence="3" id="KW-1185">Reference proteome</keyword>
<dbReference type="AlphaFoldDB" id="A0A6N9NPH2"/>
<dbReference type="GO" id="GO:0004803">
    <property type="term" value="F:transposase activity"/>
    <property type="evidence" value="ECO:0007669"/>
    <property type="project" value="InterPro"/>
</dbReference>
<organism evidence="2 3">
    <name type="scientific">Acidiluteibacter ferrifornacis</name>
    <dbReference type="NCBI Taxonomy" id="2692424"/>
    <lineage>
        <taxon>Bacteria</taxon>
        <taxon>Pseudomonadati</taxon>
        <taxon>Bacteroidota</taxon>
        <taxon>Flavobacteriia</taxon>
        <taxon>Flavobacteriales</taxon>
        <taxon>Cryomorphaceae</taxon>
        <taxon>Acidiluteibacter</taxon>
    </lineage>
</organism>
<dbReference type="InterPro" id="IPR036515">
    <property type="entry name" value="Transposase_17_sf"/>
</dbReference>
<protein>
    <submittedName>
        <fullName evidence="2">Transposase</fullName>
    </submittedName>
</protein>
<reference evidence="2 3" key="1">
    <citation type="submission" date="2019-12" db="EMBL/GenBank/DDBJ databases">
        <authorList>
            <person name="Zhao J."/>
        </authorList>
    </citation>
    <scope>NUCLEOTIDE SEQUENCE [LARGE SCALE GENOMIC DNA]</scope>
    <source>
        <strain evidence="2 3">S-15</strain>
    </source>
</reference>
<dbReference type="EMBL" id="WWNE01000007">
    <property type="protein sequence ID" value="NBG66335.1"/>
    <property type="molecule type" value="Genomic_DNA"/>
</dbReference>
<dbReference type="GO" id="GO:0006313">
    <property type="term" value="P:DNA transposition"/>
    <property type="evidence" value="ECO:0007669"/>
    <property type="project" value="InterPro"/>
</dbReference>
<dbReference type="Proteomes" id="UP000470771">
    <property type="component" value="Unassembled WGS sequence"/>
</dbReference>
<comment type="caution">
    <text evidence="2">The sequence shown here is derived from an EMBL/GenBank/DDBJ whole genome shotgun (WGS) entry which is preliminary data.</text>
</comment>
<proteinExistence type="predicted"/>
<dbReference type="InterPro" id="IPR002686">
    <property type="entry name" value="Transposase_17"/>
</dbReference>
<name>A0A6N9NPH2_9FLAO</name>
<evidence type="ECO:0000313" key="3">
    <source>
        <dbReference type="Proteomes" id="UP000470771"/>
    </source>
</evidence>
<dbReference type="Pfam" id="PF01797">
    <property type="entry name" value="Y1_Tnp"/>
    <property type="match status" value="1"/>
</dbReference>
<evidence type="ECO:0000259" key="1">
    <source>
        <dbReference type="Pfam" id="PF01797"/>
    </source>
</evidence>
<accession>A0A6N9NPH2</accession>
<evidence type="ECO:0000313" key="2">
    <source>
        <dbReference type="EMBL" id="NBG66335.1"/>
    </source>
</evidence>
<dbReference type="Gene3D" id="3.30.70.1290">
    <property type="entry name" value="Transposase IS200-like"/>
    <property type="match status" value="1"/>
</dbReference>
<gene>
    <name evidence="2" type="ORF">GQN54_09425</name>
</gene>
<dbReference type="RefSeq" id="WP_207554867.1">
    <property type="nucleotide sequence ID" value="NZ_WWNE01000007.1"/>
</dbReference>
<dbReference type="GO" id="GO:0003677">
    <property type="term" value="F:DNA binding"/>
    <property type="evidence" value="ECO:0007669"/>
    <property type="project" value="InterPro"/>
</dbReference>
<feature type="non-terminal residue" evidence="2">
    <location>
        <position position="70"/>
    </location>
</feature>
<sequence length="70" mass="8328">MTIVEWVDIFSRKEQRDIIINSLSFCIKSKGLNVYAYCIMTNHIHLIVNCNEPFELKDTIRDFKKFTSKQ</sequence>